<organism evidence="3">
    <name type="scientific">viral metagenome</name>
    <dbReference type="NCBI Taxonomy" id="1070528"/>
    <lineage>
        <taxon>unclassified sequences</taxon>
        <taxon>metagenomes</taxon>
        <taxon>organismal metagenomes</taxon>
    </lineage>
</organism>
<feature type="transmembrane region" description="Helical" evidence="1">
    <location>
        <begin position="79"/>
        <end position="100"/>
    </location>
</feature>
<reference evidence="3" key="1">
    <citation type="journal article" date="2020" name="Nature">
        <title>Giant virus diversity and host interactions through global metagenomics.</title>
        <authorList>
            <person name="Schulz F."/>
            <person name="Roux S."/>
            <person name="Paez-Espino D."/>
            <person name="Jungbluth S."/>
            <person name="Walsh D.A."/>
            <person name="Denef V.J."/>
            <person name="McMahon K.D."/>
            <person name="Konstantinidis K.T."/>
            <person name="Eloe-Fadrosh E.A."/>
            <person name="Kyrpides N.C."/>
            <person name="Woyke T."/>
        </authorList>
    </citation>
    <scope>NUCLEOTIDE SEQUENCE</scope>
    <source>
        <strain evidence="3">GVMAG-M-3300027206-1</strain>
    </source>
</reference>
<keyword evidence="1" id="KW-0472">Membrane</keyword>
<keyword evidence="1" id="KW-1133">Transmembrane helix</keyword>
<feature type="transmembrane region" description="Helical" evidence="1">
    <location>
        <begin position="106"/>
        <end position="127"/>
    </location>
</feature>
<proteinExistence type="predicted"/>
<protein>
    <recommendedName>
        <fullName evidence="2">DUF5904 domain-containing protein</fullName>
    </recommendedName>
</protein>
<name>A0A6C0JDA5_9ZZZZ</name>
<feature type="transmembrane region" description="Helical" evidence="1">
    <location>
        <begin position="35"/>
        <end position="58"/>
    </location>
</feature>
<evidence type="ECO:0000313" key="3">
    <source>
        <dbReference type="EMBL" id="QHU03632.1"/>
    </source>
</evidence>
<dbReference type="AlphaFoldDB" id="A0A6C0JDA5"/>
<evidence type="ECO:0000259" key="2">
    <source>
        <dbReference type="Pfam" id="PF19261"/>
    </source>
</evidence>
<dbReference type="EMBL" id="MN740384">
    <property type="protein sequence ID" value="QHU03632.1"/>
    <property type="molecule type" value="Genomic_DNA"/>
</dbReference>
<accession>A0A6C0JDA5</accession>
<keyword evidence="1" id="KW-0812">Transmembrane</keyword>
<feature type="domain" description="DUF5904" evidence="2">
    <location>
        <begin position="29"/>
        <end position="161"/>
    </location>
</feature>
<feature type="transmembrane region" description="Helical" evidence="1">
    <location>
        <begin position="139"/>
        <end position="158"/>
    </location>
</feature>
<sequence>MSIAPGPASLTSTMRASRMYNNARSIASGKVDLEVSWGTVGGILLLGFFYMVTASIGINIFSKCESMKGKSIQENLNKYLIATLTIALTIPFTLLLTKLAKNEAGVFTLIYSIMGLIGSAVALNWTLKCENAKEAEKGYSAFSLVLYICTLLASFYILKPKAMALSRGLATRAGGLMRPKVI</sequence>
<dbReference type="Pfam" id="PF19261">
    <property type="entry name" value="DUF5904"/>
    <property type="match status" value="1"/>
</dbReference>
<dbReference type="InterPro" id="IPR045360">
    <property type="entry name" value="DUF5904"/>
</dbReference>
<evidence type="ECO:0000256" key="1">
    <source>
        <dbReference type="SAM" id="Phobius"/>
    </source>
</evidence>